<dbReference type="InterPro" id="IPR004307">
    <property type="entry name" value="TspO_MBR"/>
</dbReference>
<sequence length="200" mass="21754">MNNADQDDERPVAGSIHHEQDPAARGDVAAGPAAATHHTASHRQKSLLWWALLCVPLVVVAGLLVGQLSGSSENDPWLETLIKPDIFPPGWVFGVVWTILYAMMGFALALVIASDRRGHKGSAIAIFLIQLVVNLAWTPLFFSAHLIGIAFFWIVLLLVLVMTTMAIFAKVSRLAAALLIPYLGWIGFAAALNLQIWQLN</sequence>
<proteinExistence type="inferred from homology"/>
<reference evidence="8 9" key="1">
    <citation type="submission" date="2023-09" db="EMBL/GenBank/DDBJ databases">
        <authorList>
            <person name="Rey-Velasco X."/>
        </authorList>
    </citation>
    <scope>NUCLEOTIDE SEQUENCE [LARGE SCALE GENOMIC DNA]</scope>
    <source>
        <strain evidence="8 9">F390</strain>
    </source>
</reference>
<keyword evidence="5 7" id="KW-0472">Membrane</keyword>
<dbReference type="Pfam" id="PF03073">
    <property type="entry name" value="TspO_MBR"/>
    <property type="match status" value="1"/>
</dbReference>
<gene>
    <name evidence="8" type="ORF">RM533_02210</name>
</gene>
<keyword evidence="4 7" id="KW-1133">Transmembrane helix</keyword>
<accession>A0ABU2ZHC2</accession>
<feature type="transmembrane region" description="Helical" evidence="7">
    <location>
        <begin position="47"/>
        <end position="70"/>
    </location>
</feature>
<comment type="similarity">
    <text evidence="2">Belongs to the TspO/BZRP family.</text>
</comment>
<feature type="transmembrane region" description="Helical" evidence="7">
    <location>
        <begin position="124"/>
        <end position="144"/>
    </location>
</feature>
<evidence type="ECO:0000256" key="5">
    <source>
        <dbReference type="ARBA" id="ARBA00023136"/>
    </source>
</evidence>
<evidence type="ECO:0000256" key="4">
    <source>
        <dbReference type="ARBA" id="ARBA00022989"/>
    </source>
</evidence>
<keyword evidence="9" id="KW-1185">Reference proteome</keyword>
<feature type="transmembrane region" description="Helical" evidence="7">
    <location>
        <begin position="90"/>
        <end position="112"/>
    </location>
</feature>
<dbReference type="PANTHER" id="PTHR10057">
    <property type="entry name" value="PERIPHERAL-TYPE BENZODIAZEPINE RECEPTOR"/>
    <property type="match status" value="1"/>
</dbReference>
<feature type="region of interest" description="Disordered" evidence="6">
    <location>
        <begin position="1"/>
        <end position="35"/>
    </location>
</feature>
<dbReference type="InterPro" id="IPR038330">
    <property type="entry name" value="TspO/MBR-related_sf"/>
</dbReference>
<protein>
    <submittedName>
        <fullName evidence="8">TspO/MBR family protein</fullName>
    </submittedName>
</protein>
<evidence type="ECO:0000313" key="9">
    <source>
        <dbReference type="Proteomes" id="UP001259803"/>
    </source>
</evidence>
<dbReference type="CDD" id="cd15904">
    <property type="entry name" value="TSPO_MBR"/>
    <property type="match status" value="1"/>
</dbReference>
<name>A0ABU2ZHC2_9SPHN</name>
<evidence type="ECO:0000256" key="6">
    <source>
        <dbReference type="SAM" id="MobiDB-lite"/>
    </source>
</evidence>
<evidence type="ECO:0000256" key="3">
    <source>
        <dbReference type="ARBA" id="ARBA00022692"/>
    </source>
</evidence>
<evidence type="ECO:0000313" key="8">
    <source>
        <dbReference type="EMBL" id="MDT0574994.1"/>
    </source>
</evidence>
<feature type="transmembrane region" description="Helical" evidence="7">
    <location>
        <begin position="176"/>
        <end position="197"/>
    </location>
</feature>
<dbReference type="EMBL" id="JAVRHS010000001">
    <property type="protein sequence ID" value="MDT0574994.1"/>
    <property type="molecule type" value="Genomic_DNA"/>
</dbReference>
<feature type="compositionally biased region" description="Low complexity" evidence="6">
    <location>
        <begin position="25"/>
        <end position="35"/>
    </location>
</feature>
<dbReference type="RefSeq" id="WP_311339547.1">
    <property type="nucleotide sequence ID" value="NZ_JAVRHS010000001.1"/>
</dbReference>
<dbReference type="PANTHER" id="PTHR10057:SF0">
    <property type="entry name" value="TRANSLOCATOR PROTEIN"/>
    <property type="match status" value="1"/>
</dbReference>
<dbReference type="Gene3D" id="1.20.1260.100">
    <property type="entry name" value="TspO/MBR protein"/>
    <property type="match status" value="1"/>
</dbReference>
<organism evidence="8 9">
    <name type="scientific">Croceicoccus esteveae</name>
    <dbReference type="NCBI Taxonomy" id="3075597"/>
    <lineage>
        <taxon>Bacteria</taxon>
        <taxon>Pseudomonadati</taxon>
        <taxon>Pseudomonadota</taxon>
        <taxon>Alphaproteobacteria</taxon>
        <taxon>Sphingomonadales</taxon>
        <taxon>Erythrobacteraceae</taxon>
        <taxon>Croceicoccus</taxon>
    </lineage>
</organism>
<evidence type="ECO:0000256" key="1">
    <source>
        <dbReference type="ARBA" id="ARBA00004141"/>
    </source>
</evidence>
<feature type="transmembrane region" description="Helical" evidence="7">
    <location>
        <begin position="150"/>
        <end position="169"/>
    </location>
</feature>
<comment type="caution">
    <text evidence="8">The sequence shown here is derived from an EMBL/GenBank/DDBJ whole genome shotgun (WGS) entry which is preliminary data.</text>
</comment>
<dbReference type="Proteomes" id="UP001259803">
    <property type="component" value="Unassembled WGS sequence"/>
</dbReference>
<evidence type="ECO:0000256" key="7">
    <source>
        <dbReference type="SAM" id="Phobius"/>
    </source>
</evidence>
<comment type="subcellular location">
    <subcellularLocation>
        <location evidence="1">Membrane</location>
        <topology evidence="1">Multi-pass membrane protein</topology>
    </subcellularLocation>
</comment>
<keyword evidence="3 7" id="KW-0812">Transmembrane</keyword>
<evidence type="ECO:0000256" key="2">
    <source>
        <dbReference type="ARBA" id="ARBA00007524"/>
    </source>
</evidence>